<evidence type="ECO:0000256" key="8">
    <source>
        <dbReference type="ARBA" id="ARBA00022989"/>
    </source>
</evidence>
<dbReference type="InterPro" id="IPR005467">
    <property type="entry name" value="His_kinase_dom"/>
</dbReference>
<evidence type="ECO:0000256" key="1">
    <source>
        <dbReference type="ARBA" id="ARBA00000085"/>
    </source>
</evidence>
<dbReference type="GO" id="GO:0000155">
    <property type="term" value="F:phosphorelay sensor kinase activity"/>
    <property type="evidence" value="ECO:0007669"/>
    <property type="project" value="InterPro"/>
</dbReference>
<evidence type="ECO:0000256" key="5">
    <source>
        <dbReference type="ARBA" id="ARBA00022679"/>
    </source>
</evidence>
<dbReference type="RefSeq" id="WP_090661158.1">
    <property type="nucleotide sequence ID" value="NZ_FOIA01000036.1"/>
</dbReference>
<dbReference type="PROSITE" id="PS50885">
    <property type="entry name" value="HAMP"/>
    <property type="match status" value="1"/>
</dbReference>
<keyword evidence="5" id="KW-0808">Transferase</keyword>
<feature type="domain" description="HAMP" evidence="12">
    <location>
        <begin position="158"/>
        <end position="211"/>
    </location>
</feature>
<keyword evidence="14" id="KW-1185">Reference proteome</keyword>
<keyword evidence="9" id="KW-0902">Two-component regulatory system</keyword>
<dbReference type="AlphaFoldDB" id="A0A1I0FBV2"/>
<keyword evidence="6 10" id="KW-0812">Transmembrane</keyword>
<dbReference type="InterPro" id="IPR036097">
    <property type="entry name" value="HisK_dim/P_sf"/>
</dbReference>
<evidence type="ECO:0000256" key="7">
    <source>
        <dbReference type="ARBA" id="ARBA00022777"/>
    </source>
</evidence>
<dbReference type="PANTHER" id="PTHR45436">
    <property type="entry name" value="SENSOR HISTIDINE KINASE YKOH"/>
    <property type="match status" value="1"/>
</dbReference>
<dbReference type="Gene3D" id="3.30.565.10">
    <property type="entry name" value="Histidine kinase-like ATPase, C-terminal domain"/>
    <property type="match status" value="1"/>
</dbReference>
<evidence type="ECO:0000256" key="10">
    <source>
        <dbReference type="SAM" id="Phobius"/>
    </source>
</evidence>
<evidence type="ECO:0000256" key="4">
    <source>
        <dbReference type="ARBA" id="ARBA00022553"/>
    </source>
</evidence>
<evidence type="ECO:0000256" key="2">
    <source>
        <dbReference type="ARBA" id="ARBA00004370"/>
    </source>
</evidence>
<proteinExistence type="predicted"/>
<dbReference type="Pfam" id="PF00512">
    <property type="entry name" value="HisKA"/>
    <property type="match status" value="1"/>
</dbReference>
<dbReference type="Proteomes" id="UP000199345">
    <property type="component" value="Unassembled WGS sequence"/>
</dbReference>
<dbReference type="PROSITE" id="PS50109">
    <property type="entry name" value="HIS_KIN"/>
    <property type="match status" value="1"/>
</dbReference>
<evidence type="ECO:0000313" key="13">
    <source>
        <dbReference type="EMBL" id="SET55605.1"/>
    </source>
</evidence>
<feature type="transmembrane region" description="Helical" evidence="10">
    <location>
        <begin position="134"/>
        <end position="156"/>
    </location>
</feature>
<protein>
    <recommendedName>
        <fullName evidence="3">histidine kinase</fullName>
        <ecNumber evidence="3">2.7.13.3</ecNumber>
    </recommendedName>
</protein>
<keyword evidence="8 10" id="KW-1133">Transmembrane helix</keyword>
<comment type="catalytic activity">
    <reaction evidence="1">
        <text>ATP + protein L-histidine = ADP + protein N-phospho-L-histidine.</text>
        <dbReference type="EC" id="2.7.13.3"/>
    </reaction>
</comment>
<comment type="subcellular location">
    <subcellularLocation>
        <location evidence="2">Membrane</location>
    </subcellularLocation>
</comment>
<dbReference type="EC" id="2.7.13.3" evidence="3"/>
<dbReference type="SUPFAM" id="SSF55874">
    <property type="entry name" value="ATPase domain of HSP90 chaperone/DNA topoisomerase II/histidine kinase"/>
    <property type="match status" value="1"/>
</dbReference>
<dbReference type="PANTHER" id="PTHR45436:SF16">
    <property type="entry name" value="HISTIDINE KINASE"/>
    <property type="match status" value="1"/>
</dbReference>
<evidence type="ECO:0000313" key="14">
    <source>
        <dbReference type="Proteomes" id="UP000199345"/>
    </source>
</evidence>
<evidence type="ECO:0000256" key="3">
    <source>
        <dbReference type="ARBA" id="ARBA00012438"/>
    </source>
</evidence>
<dbReference type="InterPro" id="IPR003594">
    <property type="entry name" value="HATPase_dom"/>
</dbReference>
<evidence type="ECO:0000256" key="6">
    <source>
        <dbReference type="ARBA" id="ARBA00022692"/>
    </source>
</evidence>
<dbReference type="InterPro" id="IPR003660">
    <property type="entry name" value="HAMP_dom"/>
</dbReference>
<evidence type="ECO:0000259" key="11">
    <source>
        <dbReference type="PROSITE" id="PS50109"/>
    </source>
</evidence>
<dbReference type="InterPro" id="IPR003661">
    <property type="entry name" value="HisK_dim/P_dom"/>
</dbReference>
<keyword evidence="4" id="KW-0597">Phosphoprotein</keyword>
<dbReference type="CDD" id="cd00082">
    <property type="entry name" value="HisKA"/>
    <property type="match status" value="1"/>
</dbReference>
<evidence type="ECO:0000259" key="12">
    <source>
        <dbReference type="PROSITE" id="PS50885"/>
    </source>
</evidence>
<accession>A0A1I0FBV2</accession>
<dbReference type="GO" id="GO:0005886">
    <property type="term" value="C:plasma membrane"/>
    <property type="evidence" value="ECO:0007669"/>
    <property type="project" value="TreeGrafter"/>
</dbReference>
<sequence>MQKTTNRIARRITFAFLSFGVVITLVLGLSLIVAFKTIVASMLDDILYAELKHFREQTPNMLDPGYFRSRTTSIYISPLSETYNLPAHVRDLDQGIYDLTYKHRDYRVLVEHINGIRYVVKFDDTNIHELESEFVILVWLCSIVVLVFALAIGWRISHGIVQPIKQLADQVITFKNKPDESVQLSGFSDDEIGDLAHEVQHYHNQLRLLLIREKEFASNVSHELRTPITSISLAVEILSSNTNLPTRERERIGRIQRAINEMIELIETFLVLARIHNESDEDCHPRKMGTIVRKVIEQQRVWLGDKPVEVHVIEKALLKVSAPSGILDVLVANLVRNAFRYTEQGSIKVVLTSDRLTVVDTGVGIDALTQAQIFKCYVKKDECDPNKVGLGLMIVYRICERYGWHVSFESIKNQGSEFTVWFQHQSPV</sequence>
<evidence type="ECO:0000256" key="9">
    <source>
        <dbReference type="ARBA" id="ARBA00023012"/>
    </source>
</evidence>
<feature type="transmembrane region" description="Helical" evidence="10">
    <location>
        <begin position="12"/>
        <end position="35"/>
    </location>
</feature>
<dbReference type="InterPro" id="IPR036890">
    <property type="entry name" value="HATPase_C_sf"/>
</dbReference>
<gene>
    <name evidence="13" type="ORF">SAMN05216326_13616</name>
</gene>
<dbReference type="Gene3D" id="6.10.340.10">
    <property type="match status" value="1"/>
</dbReference>
<reference evidence="14" key="1">
    <citation type="submission" date="2016-10" db="EMBL/GenBank/DDBJ databases">
        <authorList>
            <person name="Varghese N."/>
            <person name="Submissions S."/>
        </authorList>
    </citation>
    <scope>NUCLEOTIDE SEQUENCE [LARGE SCALE GENOMIC DNA]</scope>
    <source>
        <strain evidence="14">Nm71</strain>
    </source>
</reference>
<dbReference type="EMBL" id="FOIA01000036">
    <property type="protein sequence ID" value="SET55605.1"/>
    <property type="molecule type" value="Genomic_DNA"/>
</dbReference>
<dbReference type="Gene3D" id="1.10.287.130">
    <property type="match status" value="1"/>
</dbReference>
<organism evidence="13 14">
    <name type="scientific">Nitrosomonas marina</name>
    <dbReference type="NCBI Taxonomy" id="917"/>
    <lineage>
        <taxon>Bacteria</taxon>
        <taxon>Pseudomonadati</taxon>
        <taxon>Pseudomonadota</taxon>
        <taxon>Betaproteobacteria</taxon>
        <taxon>Nitrosomonadales</taxon>
        <taxon>Nitrosomonadaceae</taxon>
        <taxon>Nitrosomonas</taxon>
    </lineage>
</organism>
<dbReference type="Pfam" id="PF00672">
    <property type="entry name" value="HAMP"/>
    <property type="match status" value="1"/>
</dbReference>
<dbReference type="Pfam" id="PF02518">
    <property type="entry name" value="HATPase_c"/>
    <property type="match status" value="1"/>
</dbReference>
<dbReference type="SUPFAM" id="SSF47384">
    <property type="entry name" value="Homodimeric domain of signal transducing histidine kinase"/>
    <property type="match status" value="1"/>
</dbReference>
<keyword evidence="10" id="KW-0472">Membrane</keyword>
<dbReference type="SMART" id="SM00387">
    <property type="entry name" value="HATPase_c"/>
    <property type="match status" value="1"/>
</dbReference>
<name>A0A1I0FBV2_9PROT</name>
<dbReference type="SMART" id="SM00388">
    <property type="entry name" value="HisKA"/>
    <property type="match status" value="1"/>
</dbReference>
<feature type="domain" description="Histidine kinase" evidence="11">
    <location>
        <begin position="219"/>
        <end position="426"/>
    </location>
</feature>
<dbReference type="OrthoDB" id="9121563at2"/>
<keyword evidence="7 13" id="KW-0418">Kinase</keyword>
<dbReference type="InterPro" id="IPR050428">
    <property type="entry name" value="TCS_sensor_his_kinase"/>
</dbReference>